<keyword evidence="1" id="KW-0472">Membrane</keyword>
<feature type="transmembrane region" description="Helical" evidence="1">
    <location>
        <begin position="399"/>
        <end position="418"/>
    </location>
</feature>
<accession>A0ABM8IZG7</accession>
<protein>
    <submittedName>
        <fullName evidence="2">Uncharacterized protein</fullName>
    </submittedName>
</protein>
<sequence>MVRPGGVPLAALLALVLASASSTILAFTASLTLLTSVHTSCGGHTLYIYNMSKVTIHYACANGGEPRSATVITGRSMLGVLLPLLDALKDGNLDNNSKKLAAELILNTIKESKVCGDTGLLEDILDGVTGPTLLDVTAPLETSLHPTFTILIKTNTGLITIDMLEPSLLSVAVLLVTIAFHVLVTSQALLFAARPLKPISLRLPIKDTPLLRIRTRIAHIVLPVSAAAVFIAITAAGRGAGGEGLAVFILDFMLAILSLGIATLLALPNKGYYADCLEDEAEGEQQWQRHIAASAVVAASVILAIRVWLFISPQILPEAATVLPYLQVEAITGFIILASAIAVFVAPSYALFSILRASRRYHYYRRIELEEFAAPLAASALVNALVAFFLAMLPLEHLYYYRLLGIVAAFAAIVAAFVSKISKSSIHYEDSMLKPMVVLIVFSAALALTGALSQVQGTGIAWTSLEARRALEPALHLAPQLLLPRVAAAASVFGSLAAVLLEKLMERLSAGG</sequence>
<gene>
    <name evidence="2" type="ORF">PABY_10960</name>
</gene>
<proteinExistence type="predicted"/>
<dbReference type="GeneID" id="89289116"/>
<evidence type="ECO:0000313" key="2">
    <source>
        <dbReference type="EMBL" id="BES81529.1"/>
    </source>
</evidence>
<keyword evidence="1" id="KW-1133">Transmembrane helix</keyword>
<feature type="transmembrane region" description="Helical" evidence="1">
    <location>
        <begin position="213"/>
        <end position="233"/>
    </location>
</feature>
<name>A0ABM8IZG7_9CREN</name>
<dbReference type="EMBL" id="AP028907">
    <property type="protein sequence ID" value="BES81529.1"/>
    <property type="molecule type" value="Genomic_DNA"/>
</dbReference>
<reference evidence="2 3" key="1">
    <citation type="submission" date="2023-09" db="EMBL/GenBank/DDBJ databases">
        <title>Pyrofollis japonicus gen. nov. sp. nov., a novel member of the family Pyrodictiaceae isolated from the Iheya North hydrothermal field.</title>
        <authorList>
            <person name="Miyazaki U."/>
            <person name="Sanari M."/>
            <person name="Tame A."/>
            <person name="Kitajima M."/>
            <person name="Okamoto A."/>
            <person name="Sawayama S."/>
            <person name="Miyazaki J."/>
            <person name="Takai K."/>
            <person name="Nakagawa S."/>
        </authorList>
    </citation>
    <scope>NUCLEOTIDE SEQUENCE [LARGE SCALE GENOMIC DNA]</scope>
    <source>
        <strain evidence="2 3">AV2</strain>
    </source>
</reference>
<keyword evidence="3" id="KW-1185">Reference proteome</keyword>
<keyword evidence="1" id="KW-0812">Transmembrane</keyword>
<dbReference type="Proteomes" id="UP001341135">
    <property type="component" value="Chromosome"/>
</dbReference>
<evidence type="ECO:0000313" key="3">
    <source>
        <dbReference type="Proteomes" id="UP001341135"/>
    </source>
</evidence>
<feature type="transmembrane region" description="Helical" evidence="1">
    <location>
        <begin position="168"/>
        <end position="192"/>
    </location>
</feature>
<dbReference type="RefSeq" id="WP_338252688.1">
    <property type="nucleotide sequence ID" value="NZ_AP028907.1"/>
</dbReference>
<feature type="transmembrane region" description="Helical" evidence="1">
    <location>
        <begin position="482"/>
        <end position="501"/>
    </location>
</feature>
<organism evidence="2 3">
    <name type="scientific">Pyrodictium abyssi</name>
    <dbReference type="NCBI Taxonomy" id="54256"/>
    <lineage>
        <taxon>Archaea</taxon>
        <taxon>Thermoproteota</taxon>
        <taxon>Thermoprotei</taxon>
        <taxon>Desulfurococcales</taxon>
        <taxon>Pyrodictiaceae</taxon>
        <taxon>Pyrodictium</taxon>
    </lineage>
</organism>
<feature type="transmembrane region" description="Helical" evidence="1">
    <location>
        <begin position="331"/>
        <end position="352"/>
    </location>
</feature>
<feature type="transmembrane region" description="Helical" evidence="1">
    <location>
        <begin position="372"/>
        <end position="393"/>
    </location>
</feature>
<evidence type="ECO:0000256" key="1">
    <source>
        <dbReference type="SAM" id="Phobius"/>
    </source>
</evidence>
<feature type="transmembrane region" description="Helical" evidence="1">
    <location>
        <begin position="291"/>
        <end position="311"/>
    </location>
</feature>
<feature type="transmembrane region" description="Helical" evidence="1">
    <location>
        <begin position="245"/>
        <end position="267"/>
    </location>
</feature>
<feature type="transmembrane region" description="Helical" evidence="1">
    <location>
        <begin position="438"/>
        <end position="462"/>
    </location>
</feature>